<keyword evidence="5" id="KW-0472">Membrane</keyword>
<dbReference type="CDD" id="cd07302">
    <property type="entry name" value="CHD"/>
    <property type="match status" value="1"/>
</dbReference>
<keyword evidence="9" id="KW-1185">Reference proteome</keyword>
<dbReference type="Proteomes" id="UP000683360">
    <property type="component" value="Unassembled WGS sequence"/>
</dbReference>
<dbReference type="GO" id="GO:0000166">
    <property type="term" value="F:nucleotide binding"/>
    <property type="evidence" value="ECO:0007669"/>
    <property type="project" value="UniProtKB-KW"/>
</dbReference>
<dbReference type="SUPFAM" id="SSF55073">
    <property type="entry name" value="Nucleotide cyclase"/>
    <property type="match status" value="1"/>
</dbReference>
<comment type="caution">
    <text evidence="8">The sequence shown here is derived from an EMBL/GenBank/DDBJ whole genome shotgun (WGS) entry which is preliminary data.</text>
</comment>
<dbReference type="OrthoDB" id="6135428at2759"/>
<dbReference type="PANTHER" id="PTHR11920">
    <property type="entry name" value="GUANYLYL CYCLASE"/>
    <property type="match status" value="1"/>
</dbReference>
<accession>A0A8S3UVF4</accession>
<keyword evidence="6" id="KW-0456">Lyase</keyword>
<evidence type="ECO:0000313" key="9">
    <source>
        <dbReference type="Proteomes" id="UP000683360"/>
    </source>
</evidence>
<dbReference type="GO" id="GO:0035556">
    <property type="term" value="P:intracellular signal transduction"/>
    <property type="evidence" value="ECO:0007669"/>
    <property type="project" value="InterPro"/>
</dbReference>
<reference evidence="8" key="1">
    <citation type="submission" date="2021-03" db="EMBL/GenBank/DDBJ databases">
        <authorList>
            <person name="Bekaert M."/>
        </authorList>
    </citation>
    <scope>NUCLEOTIDE SEQUENCE</scope>
</reference>
<comment type="subcellular location">
    <subcellularLocation>
        <location evidence="1">Membrane</location>
    </subcellularLocation>
</comment>
<dbReference type="GO" id="GO:0001653">
    <property type="term" value="F:peptide receptor activity"/>
    <property type="evidence" value="ECO:0007669"/>
    <property type="project" value="TreeGrafter"/>
</dbReference>
<feature type="domain" description="Guanylate cyclase" evidence="7">
    <location>
        <begin position="1"/>
        <end position="83"/>
    </location>
</feature>
<dbReference type="Gene3D" id="3.30.70.1230">
    <property type="entry name" value="Nucleotide cyclase"/>
    <property type="match status" value="1"/>
</dbReference>
<dbReference type="InterPro" id="IPR001054">
    <property type="entry name" value="A/G_cyclase"/>
</dbReference>
<evidence type="ECO:0000256" key="1">
    <source>
        <dbReference type="ARBA" id="ARBA00004370"/>
    </source>
</evidence>
<evidence type="ECO:0000256" key="5">
    <source>
        <dbReference type="ARBA" id="ARBA00023136"/>
    </source>
</evidence>
<evidence type="ECO:0000259" key="7">
    <source>
        <dbReference type="PROSITE" id="PS50125"/>
    </source>
</evidence>
<dbReference type="PROSITE" id="PS50125">
    <property type="entry name" value="GUANYLATE_CYCLASE_2"/>
    <property type="match status" value="1"/>
</dbReference>
<keyword evidence="4" id="KW-1133">Transmembrane helix</keyword>
<dbReference type="InterPro" id="IPR050401">
    <property type="entry name" value="Cyclic_nucleotide_synthase"/>
</dbReference>
<gene>
    <name evidence="8" type="ORF">MEDL_58241</name>
</gene>
<evidence type="ECO:0000313" key="8">
    <source>
        <dbReference type="EMBL" id="CAG2246256.1"/>
    </source>
</evidence>
<evidence type="ECO:0000256" key="3">
    <source>
        <dbReference type="ARBA" id="ARBA00022741"/>
    </source>
</evidence>
<evidence type="ECO:0000256" key="6">
    <source>
        <dbReference type="ARBA" id="ARBA00023239"/>
    </source>
</evidence>
<proteinExistence type="predicted"/>
<keyword evidence="2" id="KW-0812">Transmembrane</keyword>
<dbReference type="Pfam" id="PF00211">
    <property type="entry name" value="Guanylate_cyc"/>
    <property type="match status" value="1"/>
</dbReference>
<evidence type="ECO:0000256" key="2">
    <source>
        <dbReference type="ARBA" id="ARBA00022692"/>
    </source>
</evidence>
<dbReference type="EMBL" id="CAJPWZ010002849">
    <property type="protein sequence ID" value="CAG2246256.1"/>
    <property type="molecule type" value="Genomic_DNA"/>
</dbReference>
<organism evidence="8 9">
    <name type="scientific">Mytilus edulis</name>
    <name type="common">Blue mussel</name>
    <dbReference type="NCBI Taxonomy" id="6550"/>
    <lineage>
        <taxon>Eukaryota</taxon>
        <taxon>Metazoa</taxon>
        <taxon>Spiralia</taxon>
        <taxon>Lophotrochozoa</taxon>
        <taxon>Mollusca</taxon>
        <taxon>Bivalvia</taxon>
        <taxon>Autobranchia</taxon>
        <taxon>Pteriomorphia</taxon>
        <taxon>Mytilida</taxon>
        <taxon>Mytiloidea</taxon>
        <taxon>Mytilidae</taxon>
        <taxon>Mytilinae</taxon>
        <taxon>Mytilus</taxon>
    </lineage>
</organism>
<dbReference type="InterPro" id="IPR029787">
    <property type="entry name" value="Nucleotide_cyclase"/>
</dbReference>
<dbReference type="GO" id="GO:0004383">
    <property type="term" value="F:guanylate cyclase activity"/>
    <property type="evidence" value="ECO:0007669"/>
    <property type="project" value="TreeGrafter"/>
</dbReference>
<dbReference type="GO" id="GO:0004016">
    <property type="term" value="F:adenylate cyclase activity"/>
    <property type="evidence" value="ECO:0007669"/>
    <property type="project" value="TreeGrafter"/>
</dbReference>
<evidence type="ECO:0000256" key="4">
    <source>
        <dbReference type="ARBA" id="ARBA00022989"/>
    </source>
</evidence>
<dbReference type="SMART" id="SM00044">
    <property type="entry name" value="CYCc"/>
    <property type="match status" value="1"/>
</dbReference>
<protein>
    <recommendedName>
        <fullName evidence="7">Guanylate cyclase domain-containing protein</fullName>
    </recommendedName>
</protein>
<dbReference type="GO" id="GO:0007168">
    <property type="term" value="P:receptor guanylyl cyclase signaling pathway"/>
    <property type="evidence" value="ECO:0007669"/>
    <property type="project" value="TreeGrafter"/>
</dbReference>
<dbReference type="PANTHER" id="PTHR11920:SF335">
    <property type="entry name" value="GUANYLATE CYCLASE"/>
    <property type="match status" value="1"/>
</dbReference>
<name>A0A8S3UVF4_MYTED</name>
<sequence length="160" mass="17343">MTTIKSLTGVPTRNGTRHASEIASLALDILHHTKQLKLPQFPGMNYKIRIGCHSGPVVAGVVGSKNPKYCLFGSTVRVAELMESSSETNKIQVSATTKRLLSNIGGFEITERMNGVLTNTMKAILEEHSLSPKTYWLTGTYHSSCTTDTSSLSTVSIISE</sequence>
<keyword evidence="3" id="KW-0547">Nucleotide-binding</keyword>
<dbReference type="GO" id="GO:0005886">
    <property type="term" value="C:plasma membrane"/>
    <property type="evidence" value="ECO:0007669"/>
    <property type="project" value="TreeGrafter"/>
</dbReference>
<dbReference type="AlphaFoldDB" id="A0A8S3UVF4"/>